<dbReference type="PANTHER" id="PTHR35109">
    <property type="entry name" value="GLUTAMATE RACEMASE"/>
    <property type="match status" value="1"/>
</dbReference>
<keyword evidence="1" id="KW-1185">Reference proteome</keyword>
<dbReference type="PANTHER" id="PTHR35109:SF1">
    <property type="entry name" value="GLUTAMATE RACEMASE"/>
    <property type="match status" value="1"/>
</dbReference>
<organism evidence="1 2">
    <name type="scientific">Gossypium hirsutum</name>
    <name type="common">Upland cotton</name>
    <name type="synonym">Gossypium mexicanum</name>
    <dbReference type="NCBI Taxonomy" id="3635"/>
    <lineage>
        <taxon>Eukaryota</taxon>
        <taxon>Viridiplantae</taxon>
        <taxon>Streptophyta</taxon>
        <taxon>Embryophyta</taxon>
        <taxon>Tracheophyta</taxon>
        <taxon>Spermatophyta</taxon>
        <taxon>Magnoliopsida</taxon>
        <taxon>eudicotyledons</taxon>
        <taxon>Gunneridae</taxon>
        <taxon>Pentapetalae</taxon>
        <taxon>rosids</taxon>
        <taxon>malvids</taxon>
        <taxon>Malvales</taxon>
        <taxon>Malvaceae</taxon>
        <taxon>Malvoideae</taxon>
        <taxon>Gossypium</taxon>
    </lineage>
</organism>
<dbReference type="GeneID" id="121212223"/>
<gene>
    <name evidence="2" type="primary">LOC121212223</name>
</gene>
<reference evidence="2" key="2">
    <citation type="submission" date="2025-08" db="UniProtKB">
        <authorList>
            <consortium name="RefSeq"/>
        </authorList>
    </citation>
    <scope>IDENTIFICATION</scope>
</reference>
<evidence type="ECO:0000313" key="2">
    <source>
        <dbReference type="RefSeq" id="XP_040940553.1"/>
    </source>
</evidence>
<accession>A0ABM2ZCZ0</accession>
<reference evidence="1" key="1">
    <citation type="journal article" date="2020" name="Nat. Genet.">
        <title>Genomic diversifications of five Gossypium allopolyploid species and their impact on cotton improvement.</title>
        <authorList>
            <person name="Chen Z.J."/>
            <person name="Sreedasyam A."/>
            <person name="Ando A."/>
            <person name="Song Q."/>
            <person name="De Santiago L.M."/>
            <person name="Hulse-Kemp A.M."/>
            <person name="Ding M."/>
            <person name="Ye W."/>
            <person name="Kirkbride R.C."/>
            <person name="Jenkins J."/>
            <person name="Plott C."/>
            <person name="Lovell J."/>
            <person name="Lin Y.M."/>
            <person name="Vaughn R."/>
            <person name="Liu B."/>
            <person name="Simpson S."/>
            <person name="Scheffler B.E."/>
            <person name="Wen L."/>
            <person name="Saski C.A."/>
            <person name="Grover C.E."/>
            <person name="Hu G."/>
            <person name="Conover J.L."/>
            <person name="Carlson J.W."/>
            <person name="Shu S."/>
            <person name="Boston L.B."/>
            <person name="Williams M."/>
            <person name="Peterson D.G."/>
            <person name="McGee K."/>
            <person name="Jones D.C."/>
            <person name="Wendel J.F."/>
            <person name="Stelly D.M."/>
            <person name="Grimwood J."/>
            <person name="Schmutz J."/>
        </authorList>
    </citation>
    <scope>NUCLEOTIDE SEQUENCE [LARGE SCALE GENOMIC DNA]</scope>
    <source>
        <strain evidence="1">cv. TM-1</strain>
    </source>
</reference>
<protein>
    <submittedName>
        <fullName evidence="2">Uncharacterized protein</fullName>
    </submittedName>
</protein>
<name>A0ABM2ZCZ0_GOSHI</name>
<proteinExistence type="predicted"/>
<dbReference type="Proteomes" id="UP000818029">
    <property type="component" value="Chromosome A13"/>
</dbReference>
<evidence type="ECO:0000313" key="1">
    <source>
        <dbReference type="Proteomes" id="UP000818029"/>
    </source>
</evidence>
<sequence>MGRAAFTKTKILMLREAKRVERPLSKIAGADREINKKCKSNDDIKSSSSWVPHPKSGIYFPKGHEWVMDDVPDRAALSVQVSGFEASTVLINRSLRFMMTTIPMQICDDQTKFVMEIRKGFYEI</sequence>
<dbReference type="RefSeq" id="XP_040940553.1">
    <property type="nucleotide sequence ID" value="XM_041084619.1"/>
</dbReference>